<dbReference type="AlphaFoldDB" id="A0A133V7D6"/>
<organism evidence="1 2">
    <name type="scientific">candidate division MSBL1 archaeon SCGC-AAA261D19</name>
    <dbReference type="NCBI Taxonomy" id="1698273"/>
    <lineage>
        <taxon>Archaea</taxon>
        <taxon>Methanobacteriati</taxon>
        <taxon>Methanobacteriota</taxon>
        <taxon>candidate division MSBL1</taxon>
    </lineage>
</organism>
<proteinExistence type="predicted"/>
<sequence>MNPQRRSSNIRGETKRKNEGRELKINYVHEGETPHREEIVFCDLVVLNGESFYMDEEAVRKLERIL</sequence>
<dbReference type="EMBL" id="LHXX01000017">
    <property type="protein sequence ID" value="KXB02369.1"/>
    <property type="molecule type" value="Genomic_DNA"/>
</dbReference>
<dbReference type="Proteomes" id="UP000070400">
    <property type="component" value="Unassembled WGS sequence"/>
</dbReference>
<protein>
    <submittedName>
        <fullName evidence="1">Uncharacterized protein</fullName>
    </submittedName>
</protein>
<keyword evidence="2" id="KW-1185">Reference proteome</keyword>
<reference evidence="1 2" key="1">
    <citation type="journal article" date="2016" name="Sci. Rep.">
        <title>Metabolic traits of an uncultured archaeal lineage -MSBL1- from brine pools of the Red Sea.</title>
        <authorList>
            <person name="Mwirichia R."/>
            <person name="Alam I."/>
            <person name="Rashid M."/>
            <person name="Vinu M."/>
            <person name="Ba-Alawi W."/>
            <person name="Anthony Kamau A."/>
            <person name="Kamanda Ngugi D."/>
            <person name="Goker M."/>
            <person name="Klenk H.P."/>
            <person name="Bajic V."/>
            <person name="Stingl U."/>
        </authorList>
    </citation>
    <scope>NUCLEOTIDE SEQUENCE [LARGE SCALE GENOMIC DNA]</scope>
    <source>
        <strain evidence="1">SCGC-AAA261D19</strain>
    </source>
</reference>
<comment type="caution">
    <text evidence="1">The sequence shown here is derived from an EMBL/GenBank/DDBJ whole genome shotgun (WGS) entry which is preliminary data.</text>
</comment>
<evidence type="ECO:0000313" key="1">
    <source>
        <dbReference type="EMBL" id="KXB02369.1"/>
    </source>
</evidence>
<name>A0A133V7D6_9EURY</name>
<gene>
    <name evidence="1" type="ORF">AKJ43_01960</name>
</gene>
<evidence type="ECO:0000313" key="2">
    <source>
        <dbReference type="Proteomes" id="UP000070400"/>
    </source>
</evidence>
<accession>A0A133V7D6</accession>